<evidence type="ECO:0000256" key="4">
    <source>
        <dbReference type="ARBA" id="ARBA00022771"/>
    </source>
</evidence>
<keyword evidence="6" id="KW-0862">Zinc</keyword>
<dbReference type="GO" id="GO:0004842">
    <property type="term" value="F:ubiquitin-protein transferase activity"/>
    <property type="evidence" value="ECO:0007669"/>
    <property type="project" value="InterPro"/>
</dbReference>
<dbReference type="PANTHER" id="PTHR11685">
    <property type="entry name" value="RBR FAMILY RING FINGER AND IBR DOMAIN-CONTAINING"/>
    <property type="match status" value="1"/>
</dbReference>
<proteinExistence type="predicted"/>
<protein>
    <recommendedName>
        <fullName evidence="7">RING-type domain-containing protein</fullName>
    </recommendedName>
</protein>
<organism evidence="8 9">
    <name type="scientific">Pseudogymnoascus verrucosus</name>
    <dbReference type="NCBI Taxonomy" id="342668"/>
    <lineage>
        <taxon>Eukaryota</taxon>
        <taxon>Fungi</taxon>
        <taxon>Dikarya</taxon>
        <taxon>Ascomycota</taxon>
        <taxon>Pezizomycotina</taxon>
        <taxon>Leotiomycetes</taxon>
        <taxon>Thelebolales</taxon>
        <taxon>Thelebolaceae</taxon>
        <taxon>Pseudogymnoascus</taxon>
    </lineage>
</organism>
<evidence type="ECO:0000256" key="3">
    <source>
        <dbReference type="ARBA" id="ARBA00022737"/>
    </source>
</evidence>
<evidence type="ECO:0000256" key="1">
    <source>
        <dbReference type="ARBA" id="ARBA00022679"/>
    </source>
</evidence>
<evidence type="ECO:0000256" key="6">
    <source>
        <dbReference type="ARBA" id="ARBA00022833"/>
    </source>
</evidence>
<dbReference type="STRING" id="342668.A0A1B8GED0"/>
<dbReference type="Proteomes" id="UP000091956">
    <property type="component" value="Unassembled WGS sequence"/>
</dbReference>
<dbReference type="RefSeq" id="XP_018127920.1">
    <property type="nucleotide sequence ID" value="XM_018276450.2"/>
</dbReference>
<keyword evidence="5" id="KW-0833">Ubl conjugation pathway</keyword>
<evidence type="ECO:0000313" key="9">
    <source>
        <dbReference type="Proteomes" id="UP000091956"/>
    </source>
</evidence>
<dbReference type="GeneID" id="28840400"/>
<reference evidence="9" key="2">
    <citation type="journal article" date="2018" name="Nat. Commun.">
        <title>Extreme sensitivity to ultraviolet light in the fungal pathogen causing white-nose syndrome of bats.</title>
        <authorList>
            <person name="Palmer J.M."/>
            <person name="Drees K.P."/>
            <person name="Foster J.T."/>
            <person name="Lindner D.L."/>
        </authorList>
    </citation>
    <scope>NUCLEOTIDE SEQUENCE [LARGE SCALE GENOMIC DNA]</scope>
    <source>
        <strain evidence="9">UAMH 10579</strain>
    </source>
</reference>
<gene>
    <name evidence="8" type="ORF">VE01_07014</name>
</gene>
<dbReference type="CDD" id="cd22584">
    <property type="entry name" value="Rcat_RBR_unk"/>
    <property type="match status" value="1"/>
</dbReference>
<keyword evidence="9" id="KW-1185">Reference proteome</keyword>
<evidence type="ECO:0000313" key="8">
    <source>
        <dbReference type="EMBL" id="OBT94187.1"/>
    </source>
</evidence>
<reference evidence="8 9" key="1">
    <citation type="submission" date="2016-03" db="EMBL/GenBank/DDBJ databases">
        <title>Comparative genomics of Pseudogymnoascus destructans, the fungus causing white-nose syndrome of bats.</title>
        <authorList>
            <person name="Palmer J.M."/>
            <person name="Drees K.P."/>
            <person name="Foster J.T."/>
            <person name="Lindner D.L."/>
        </authorList>
    </citation>
    <scope>NUCLEOTIDE SEQUENCE [LARGE SCALE GENOMIC DNA]</scope>
    <source>
        <strain evidence="8 9">UAMH 10579</strain>
    </source>
</reference>
<feature type="domain" description="RING-type" evidence="7">
    <location>
        <begin position="151"/>
        <end position="411"/>
    </location>
</feature>
<dbReference type="SUPFAM" id="SSF57850">
    <property type="entry name" value="RING/U-box"/>
    <property type="match status" value="1"/>
</dbReference>
<dbReference type="OrthoDB" id="10009520at2759"/>
<evidence type="ECO:0000256" key="2">
    <source>
        <dbReference type="ARBA" id="ARBA00022723"/>
    </source>
</evidence>
<evidence type="ECO:0000259" key="7">
    <source>
        <dbReference type="PROSITE" id="PS51873"/>
    </source>
</evidence>
<keyword evidence="2" id="KW-0479">Metal-binding</keyword>
<sequence>MGCTSSVERSDGDMQPRRMLEVDELWNTSSQSTFVARSPLEMNSGPQLGRQTSDTHIRGPGEGFNFLGQNISLLPNQPLTPGIQHSPRTSFPQANQQYQDPWEARGSETFYRFEHFHNLDTRRQGLDQIPHHQRETDLRAMMNAGKKTTTITKVCSICLDQFSGQGSVGTNFSYSCERFCGQVICITCLKDWFIDACKNESKMPPRCCCTVPLSDVSQLLSKDQVDLYKAKFEEWRTPDRFYCPVPTCSTFIPPRLIKEASRQNQTEQTSLEYLTPQSENENLIFGGDQTPSLSFFHEQYFTKKDVEVKCTASISPISTALSTTTCPKCTASICIRCRLLQHPDAPCPQTDLDPLLAAQLDKWKIKRCPKCRAGVRRMFGCAHIECRCGAHFCFACLEPIKKCDGQCEDDDFDDDDDDMSEDDLDSEDIDAHMALDGTELDLGAEPYNPTVDTWSCDHSFKPIYKFNGFLSNGRILSPENHNDSSLDCQVCWKVLSPHLPPTNTGNLGYNVEYLTPPTGLSTKPGSVPTTLYGKPAWMCVGKHILCYGCPQNTMLDEKTSKYRCECSAFCLKCAKVVEGDNMRFSEAGEKETDLAYDCECGMIVCGGCKVKLEDEMNEMDES</sequence>
<evidence type="ECO:0000256" key="5">
    <source>
        <dbReference type="ARBA" id="ARBA00022786"/>
    </source>
</evidence>
<dbReference type="InterPro" id="IPR044066">
    <property type="entry name" value="TRIAD_supradom"/>
</dbReference>
<dbReference type="EMBL" id="KV460246">
    <property type="protein sequence ID" value="OBT94187.1"/>
    <property type="molecule type" value="Genomic_DNA"/>
</dbReference>
<dbReference type="GO" id="GO:0008270">
    <property type="term" value="F:zinc ion binding"/>
    <property type="evidence" value="ECO:0007669"/>
    <property type="project" value="UniProtKB-KW"/>
</dbReference>
<keyword evidence="3" id="KW-0677">Repeat</keyword>
<dbReference type="InterPro" id="IPR031127">
    <property type="entry name" value="E3_UB_ligase_RBR"/>
</dbReference>
<name>A0A1B8GED0_9PEZI</name>
<dbReference type="GO" id="GO:0016567">
    <property type="term" value="P:protein ubiquitination"/>
    <property type="evidence" value="ECO:0007669"/>
    <property type="project" value="InterPro"/>
</dbReference>
<accession>A0A1B8GED0</accession>
<dbReference type="AlphaFoldDB" id="A0A1B8GED0"/>
<keyword evidence="4" id="KW-0863">Zinc-finger</keyword>
<keyword evidence="1" id="KW-0808">Transferase</keyword>
<dbReference type="PROSITE" id="PS51873">
    <property type="entry name" value="TRIAD"/>
    <property type="match status" value="1"/>
</dbReference>
<dbReference type="Gene3D" id="1.20.120.1750">
    <property type="match status" value="1"/>
</dbReference>